<keyword evidence="4" id="KW-0560">Oxidoreductase</keyword>
<reference evidence="7 8" key="1">
    <citation type="journal article" date="2016" name="Front. Microbiol.">
        <title>Genomic Resource of Rice Seed Associated Bacteria.</title>
        <authorList>
            <person name="Midha S."/>
            <person name="Bansal K."/>
            <person name="Sharma S."/>
            <person name="Kumar N."/>
            <person name="Patil P.P."/>
            <person name="Chaudhry V."/>
            <person name="Patil P.B."/>
        </authorList>
    </citation>
    <scope>NUCLEOTIDE SEQUENCE [LARGE SCALE GENOMIC DNA]</scope>
    <source>
        <strain evidence="7 8">NS331</strain>
    </source>
</reference>
<keyword evidence="3 7" id="KW-0223">Dioxygenase</keyword>
<evidence type="ECO:0000259" key="6">
    <source>
        <dbReference type="Pfam" id="PF02668"/>
    </source>
</evidence>
<dbReference type="InterPro" id="IPR042098">
    <property type="entry name" value="TauD-like_sf"/>
</dbReference>
<dbReference type="AlphaFoldDB" id="A0A147GPT5"/>
<dbReference type="PANTHER" id="PTHR30468:SF1">
    <property type="entry name" value="ALPHA-KETOGLUTARATE-DEPENDENT SULFONATE DIOXYGENASE"/>
    <property type="match status" value="1"/>
</dbReference>
<evidence type="ECO:0000256" key="3">
    <source>
        <dbReference type="ARBA" id="ARBA00022964"/>
    </source>
</evidence>
<dbReference type="SUPFAM" id="SSF51197">
    <property type="entry name" value="Clavaminate synthase-like"/>
    <property type="match status" value="1"/>
</dbReference>
<keyword evidence="5" id="KW-0408">Iron</keyword>
<dbReference type="GO" id="GO:0000908">
    <property type="term" value="F:taurine dioxygenase activity"/>
    <property type="evidence" value="ECO:0007669"/>
    <property type="project" value="TreeGrafter"/>
</dbReference>
<proteinExistence type="inferred from homology"/>
<evidence type="ECO:0000256" key="2">
    <source>
        <dbReference type="ARBA" id="ARBA00022723"/>
    </source>
</evidence>
<name>A0A147GPT5_9BURK</name>
<gene>
    <name evidence="7" type="ORF">NS331_18465</name>
</gene>
<dbReference type="Proteomes" id="UP000072741">
    <property type="component" value="Unassembled WGS sequence"/>
</dbReference>
<evidence type="ECO:0000313" key="8">
    <source>
        <dbReference type="Proteomes" id="UP000072741"/>
    </source>
</evidence>
<protein>
    <submittedName>
        <fullName evidence="7">Taurine catabolism dioxygenase TauD</fullName>
    </submittedName>
</protein>
<dbReference type="EMBL" id="LDSL01000125">
    <property type="protein sequence ID" value="KTT16531.1"/>
    <property type="molecule type" value="Genomic_DNA"/>
</dbReference>
<dbReference type="Pfam" id="PF02668">
    <property type="entry name" value="TauD"/>
    <property type="match status" value="1"/>
</dbReference>
<dbReference type="Gene3D" id="3.60.130.10">
    <property type="entry name" value="Clavaminate synthase-like"/>
    <property type="match status" value="1"/>
</dbReference>
<dbReference type="GO" id="GO:0006790">
    <property type="term" value="P:sulfur compound metabolic process"/>
    <property type="evidence" value="ECO:0007669"/>
    <property type="project" value="TreeGrafter"/>
</dbReference>
<dbReference type="GO" id="GO:0005737">
    <property type="term" value="C:cytoplasm"/>
    <property type="evidence" value="ECO:0007669"/>
    <property type="project" value="TreeGrafter"/>
</dbReference>
<dbReference type="OrthoDB" id="581608at2"/>
<evidence type="ECO:0000256" key="1">
    <source>
        <dbReference type="ARBA" id="ARBA00005896"/>
    </source>
</evidence>
<evidence type="ECO:0000256" key="4">
    <source>
        <dbReference type="ARBA" id="ARBA00023002"/>
    </source>
</evidence>
<keyword evidence="2" id="KW-0479">Metal-binding</keyword>
<dbReference type="InterPro" id="IPR051323">
    <property type="entry name" value="AtsK-like"/>
</dbReference>
<keyword evidence="8" id="KW-1185">Reference proteome</keyword>
<evidence type="ECO:0000313" key="7">
    <source>
        <dbReference type="EMBL" id="KTT16531.1"/>
    </source>
</evidence>
<dbReference type="GO" id="GO:0046872">
    <property type="term" value="F:metal ion binding"/>
    <property type="evidence" value="ECO:0007669"/>
    <property type="project" value="UniProtKB-KW"/>
</dbReference>
<dbReference type="PANTHER" id="PTHR30468">
    <property type="entry name" value="ALPHA-KETOGLUTARATE-DEPENDENT SULFONATE DIOXYGENASE"/>
    <property type="match status" value="1"/>
</dbReference>
<dbReference type="RefSeq" id="WP_058643417.1">
    <property type="nucleotide sequence ID" value="NZ_LDSL01000125.1"/>
</dbReference>
<dbReference type="InterPro" id="IPR003819">
    <property type="entry name" value="TauD/TfdA-like"/>
</dbReference>
<comment type="similarity">
    <text evidence="1">Belongs to the TfdA dioxygenase family.</text>
</comment>
<organism evidence="7 8">
    <name type="scientific">Pseudacidovorax intermedius</name>
    <dbReference type="NCBI Taxonomy" id="433924"/>
    <lineage>
        <taxon>Bacteria</taxon>
        <taxon>Pseudomonadati</taxon>
        <taxon>Pseudomonadota</taxon>
        <taxon>Betaproteobacteria</taxon>
        <taxon>Burkholderiales</taxon>
        <taxon>Comamonadaceae</taxon>
        <taxon>Pseudacidovorax</taxon>
    </lineage>
</organism>
<feature type="domain" description="TauD/TfdA-like" evidence="6">
    <location>
        <begin position="26"/>
        <end position="288"/>
    </location>
</feature>
<sequence>MPAHPNPIRIEPVDIAGRYRHIRPQPQQPNFAARIEGVDLTQPIGPEVRRELQQALLDFEVLFFPPQPLTPEQHVALAAVFGELAPGAFFPRKDGHPFVEVIEFDEKRPPEINIWHSDLTWLPQPPNGTVIQITELPAQGGNTAWASLSKAFAALSPGLQAYLEGLTATHTWEISGWRQALEKYAGLQGVADALRKYPPVSRPVVQVHPESGRKVLFVNENFTRHIDGVHFREGRGLLEFLREWIVQPEFVYQHKWAPHGIAVWDNRSTQHYALTDYWPHRRVTQRVTFNAFGTAPATQTTRAAVVDEATATA</sequence>
<accession>A0A147GPT5</accession>
<comment type="caution">
    <text evidence="7">The sequence shown here is derived from an EMBL/GenBank/DDBJ whole genome shotgun (WGS) entry which is preliminary data.</text>
</comment>
<dbReference type="PATRIC" id="fig|433924.3.peg.674"/>
<evidence type="ECO:0000256" key="5">
    <source>
        <dbReference type="ARBA" id="ARBA00023004"/>
    </source>
</evidence>